<proteinExistence type="predicted"/>
<evidence type="ECO:0000256" key="1">
    <source>
        <dbReference type="SAM" id="MobiDB-lite"/>
    </source>
</evidence>
<sequence length="217" mass="24089">MEKCPTTVGKKRHTDGGSELVRKRKAIANKLEKGTSSRDEAWGSTPEKKSNRAKGQEPAKEATEETHHLSTLRELCKMDEWAGEDRYFATRIADPSKTEAGGLLKVRWSNLPTSVWFWTDGSIAVEYARGALHPTITKQLYGAPSKELVDGATKLAIDKSSKKMAVVEKRATVLEAEVSHLKVVLVDAKQRCRNLEQAGDHTHSKNERFAKHPMPSG</sequence>
<dbReference type="Proteomes" id="UP000287651">
    <property type="component" value="Unassembled WGS sequence"/>
</dbReference>
<comment type="caution">
    <text evidence="2">The sequence shown here is derived from an EMBL/GenBank/DDBJ whole genome shotgun (WGS) entry which is preliminary data.</text>
</comment>
<protein>
    <submittedName>
        <fullName evidence="2">Uncharacterized protein</fullName>
    </submittedName>
</protein>
<evidence type="ECO:0000313" key="2">
    <source>
        <dbReference type="EMBL" id="RRT62542.1"/>
    </source>
</evidence>
<gene>
    <name evidence="2" type="ORF">B296_00026830</name>
</gene>
<feature type="compositionally biased region" description="Basic and acidic residues" evidence="1">
    <location>
        <begin position="30"/>
        <end position="68"/>
    </location>
</feature>
<accession>A0A426ZEZ3</accession>
<feature type="region of interest" description="Disordered" evidence="1">
    <location>
        <begin position="1"/>
        <end position="68"/>
    </location>
</feature>
<evidence type="ECO:0000313" key="3">
    <source>
        <dbReference type="Proteomes" id="UP000287651"/>
    </source>
</evidence>
<dbReference type="AlphaFoldDB" id="A0A426ZEZ3"/>
<feature type="region of interest" description="Disordered" evidence="1">
    <location>
        <begin position="196"/>
        <end position="217"/>
    </location>
</feature>
<organism evidence="2 3">
    <name type="scientific">Ensete ventricosum</name>
    <name type="common">Abyssinian banana</name>
    <name type="synonym">Musa ensete</name>
    <dbReference type="NCBI Taxonomy" id="4639"/>
    <lineage>
        <taxon>Eukaryota</taxon>
        <taxon>Viridiplantae</taxon>
        <taxon>Streptophyta</taxon>
        <taxon>Embryophyta</taxon>
        <taxon>Tracheophyta</taxon>
        <taxon>Spermatophyta</taxon>
        <taxon>Magnoliopsida</taxon>
        <taxon>Liliopsida</taxon>
        <taxon>Zingiberales</taxon>
        <taxon>Musaceae</taxon>
        <taxon>Ensete</taxon>
    </lineage>
</organism>
<dbReference type="EMBL" id="AMZH03006939">
    <property type="protein sequence ID" value="RRT62542.1"/>
    <property type="molecule type" value="Genomic_DNA"/>
</dbReference>
<reference evidence="2 3" key="1">
    <citation type="journal article" date="2014" name="Agronomy (Basel)">
        <title>A Draft Genome Sequence for Ensete ventricosum, the Drought-Tolerant Tree Against Hunger.</title>
        <authorList>
            <person name="Harrison J."/>
            <person name="Moore K.A."/>
            <person name="Paszkiewicz K."/>
            <person name="Jones T."/>
            <person name="Grant M."/>
            <person name="Ambacheew D."/>
            <person name="Muzemil S."/>
            <person name="Studholme D.J."/>
        </authorList>
    </citation>
    <scope>NUCLEOTIDE SEQUENCE [LARGE SCALE GENOMIC DNA]</scope>
</reference>
<name>A0A426ZEZ3_ENSVE</name>
<feature type="compositionally biased region" description="Basic and acidic residues" evidence="1">
    <location>
        <begin position="196"/>
        <end position="210"/>
    </location>
</feature>